<keyword evidence="2" id="KW-0805">Transcription regulation</keyword>
<dbReference type="InterPro" id="IPR013324">
    <property type="entry name" value="RNA_pol_sigma_r3/r4-like"/>
</dbReference>
<dbReference type="InterPro" id="IPR013325">
    <property type="entry name" value="RNA_pol_sigma_r2"/>
</dbReference>
<comment type="similarity">
    <text evidence="1">Belongs to the sigma-70 factor family. ECF subfamily.</text>
</comment>
<dbReference type="GO" id="GO:0016987">
    <property type="term" value="F:sigma factor activity"/>
    <property type="evidence" value="ECO:0007669"/>
    <property type="project" value="UniProtKB-KW"/>
</dbReference>
<dbReference type="Gene3D" id="1.10.1740.10">
    <property type="match status" value="1"/>
</dbReference>
<dbReference type="KEGG" id="aagg:ETAA8_59360"/>
<dbReference type="SUPFAM" id="SSF88659">
    <property type="entry name" value="Sigma3 and sigma4 domains of RNA polymerase sigma factors"/>
    <property type="match status" value="1"/>
</dbReference>
<dbReference type="NCBIfam" id="TIGR02989">
    <property type="entry name" value="Sig-70_gvs1"/>
    <property type="match status" value="1"/>
</dbReference>
<dbReference type="AlphaFoldDB" id="A0A517YKP3"/>
<evidence type="ECO:0000256" key="2">
    <source>
        <dbReference type="ARBA" id="ARBA00023015"/>
    </source>
</evidence>
<keyword evidence="3" id="KW-0731">Sigma factor</keyword>
<keyword evidence="4" id="KW-0804">Transcription</keyword>
<dbReference type="InterPro" id="IPR013249">
    <property type="entry name" value="RNA_pol_sigma70_r4_t2"/>
</dbReference>
<proteinExistence type="inferred from homology"/>
<sequence>MLDEDQQIRFTQLWTDAQPTVSQFVVSLVRDPWAARDIVQETSLALLRKFAEYDESKPFLPWALGVAKFEILGHRRDAARDRMICDSVFLDQYTQAWADVAPRISNEAEALRHCVGELAGRPRTIIKMRYAEGETSETIAEKLNITADNVRTILKRTRDVLRQCVERHVGLQGESA</sequence>
<feature type="domain" description="RNA polymerase sigma factor 70 region 4 type 2" evidence="6">
    <location>
        <begin position="109"/>
        <end position="158"/>
    </location>
</feature>
<dbReference type="PANTHER" id="PTHR43133:SF51">
    <property type="entry name" value="RNA POLYMERASE SIGMA FACTOR"/>
    <property type="match status" value="1"/>
</dbReference>
<dbReference type="Proteomes" id="UP000315017">
    <property type="component" value="Chromosome"/>
</dbReference>
<dbReference type="InterPro" id="IPR036388">
    <property type="entry name" value="WH-like_DNA-bd_sf"/>
</dbReference>
<evidence type="ECO:0000259" key="6">
    <source>
        <dbReference type="Pfam" id="PF08281"/>
    </source>
</evidence>
<gene>
    <name evidence="7" type="primary">sigM_3</name>
    <name evidence="7" type="ORF">ETAA8_59360</name>
</gene>
<dbReference type="InterPro" id="IPR007627">
    <property type="entry name" value="RNA_pol_sigma70_r2"/>
</dbReference>
<dbReference type="GO" id="GO:0006352">
    <property type="term" value="P:DNA-templated transcription initiation"/>
    <property type="evidence" value="ECO:0007669"/>
    <property type="project" value="InterPro"/>
</dbReference>
<dbReference type="Pfam" id="PF08281">
    <property type="entry name" value="Sigma70_r4_2"/>
    <property type="match status" value="1"/>
</dbReference>
<dbReference type="Pfam" id="PF04542">
    <property type="entry name" value="Sigma70_r2"/>
    <property type="match status" value="1"/>
</dbReference>
<evidence type="ECO:0000256" key="3">
    <source>
        <dbReference type="ARBA" id="ARBA00023082"/>
    </source>
</evidence>
<dbReference type="GO" id="GO:0003677">
    <property type="term" value="F:DNA binding"/>
    <property type="evidence" value="ECO:0007669"/>
    <property type="project" value="InterPro"/>
</dbReference>
<reference evidence="7 8" key="1">
    <citation type="submission" date="2019-02" db="EMBL/GenBank/DDBJ databases">
        <title>Deep-cultivation of Planctomycetes and their phenomic and genomic characterization uncovers novel biology.</title>
        <authorList>
            <person name="Wiegand S."/>
            <person name="Jogler M."/>
            <person name="Boedeker C."/>
            <person name="Pinto D."/>
            <person name="Vollmers J."/>
            <person name="Rivas-Marin E."/>
            <person name="Kohn T."/>
            <person name="Peeters S.H."/>
            <person name="Heuer A."/>
            <person name="Rast P."/>
            <person name="Oberbeckmann S."/>
            <person name="Bunk B."/>
            <person name="Jeske O."/>
            <person name="Meyerdierks A."/>
            <person name="Storesund J.E."/>
            <person name="Kallscheuer N."/>
            <person name="Luecker S."/>
            <person name="Lage O.M."/>
            <person name="Pohl T."/>
            <person name="Merkel B.J."/>
            <person name="Hornburger P."/>
            <person name="Mueller R.-W."/>
            <person name="Bruemmer F."/>
            <person name="Labrenz M."/>
            <person name="Spormann A.M."/>
            <person name="Op den Camp H."/>
            <person name="Overmann J."/>
            <person name="Amann R."/>
            <person name="Jetten M.S.M."/>
            <person name="Mascher T."/>
            <person name="Medema M.H."/>
            <person name="Devos D.P."/>
            <person name="Kaster A.-K."/>
            <person name="Ovreas L."/>
            <person name="Rohde M."/>
            <person name="Galperin M.Y."/>
            <person name="Jogler C."/>
        </authorList>
    </citation>
    <scope>NUCLEOTIDE SEQUENCE [LARGE SCALE GENOMIC DNA]</scope>
    <source>
        <strain evidence="7 8">ETA_A8</strain>
    </source>
</reference>
<keyword evidence="8" id="KW-1185">Reference proteome</keyword>
<name>A0A517YKP3_9BACT</name>
<dbReference type="NCBIfam" id="TIGR02937">
    <property type="entry name" value="sigma70-ECF"/>
    <property type="match status" value="1"/>
</dbReference>
<dbReference type="InterPro" id="IPR039425">
    <property type="entry name" value="RNA_pol_sigma-70-like"/>
</dbReference>
<dbReference type="PANTHER" id="PTHR43133">
    <property type="entry name" value="RNA POLYMERASE ECF-TYPE SIGMA FACTO"/>
    <property type="match status" value="1"/>
</dbReference>
<dbReference type="InterPro" id="IPR014331">
    <property type="entry name" value="RNA_pol_sigma70_ECF_RHOBA"/>
</dbReference>
<dbReference type="CDD" id="cd06171">
    <property type="entry name" value="Sigma70_r4"/>
    <property type="match status" value="1"/>
</dbReference>
<dbReference type="InterPro" id="IPR014284">
    <property type="entry name" value="RNA_pol_sigma-70_dom"/>
</dbReference>
<evidence type="ECO:0000259" key="5">
    <source>
        <dbReference type="Pfam" id="PF04542"/>
    </source>
</evidence>
<dbReference type="EMBL" id="CP036274">
    <property type="protein sequence ID" value="QDU30787.1"/>
    <property type="molecule type" value="Genomic_DNA"/>
</dbReference>
<evidence type="ECO:0000256" key="4">
    <source>
        <dbReference type="ARBA" id="ARBA00023163"/>
    </source>
</evidence>
<feature type="domain" description="RNA polymerase sigma-70 region 2" evidence="5">
    <location>
        <begin position="15"/>
        <end position="80"/>
    </location>
</feature>
<dbReference type="Gene3D" id="1.10.10.10">
    <property type="entry name" value="Winged helix-like DNA-binding domain superfamily/Winged helix DNA-binding domain"/>
    <property type="match status" value="1"/>
</dbReference>
<organism evidence="7 8">
    <name type="scientific">Anatilimnocola aggregata</name>
    <dbReference type="NCBI Taxonomy" id="2528021"/>
    <lineage>
        <taxon>Bacteria</taxon>
        <taxon>Pseudomonadati</taxon>
        <taxon>Planctomycetota</taxon>
        <taxon>Planctomycetia</taxon>
        <taxon>Pirellulales</taxon>
        <taxon>Pirellulaceae</taxon>
        <taxon>Anatilimnocola</taxon>
    </lineage>
</organism>
<dbReference type="OrthoDB" id="6383365at2"/>
<protein>
    <submittedName>
        <fullName evidence="7">RNA polymerase sigma factor SigM</fullName>
    </submittedName>
</protein>
<accession>A0A517YKP3</accession>
<evidence type="ECO:0000256" key="1">
    <source>
        <dbReference type="ARBA" id="ARBA00010641"/>
    </source>
</evidence>
<dbReference type="RefSeq" id="WP_145096824.1">
    <property type="nucleotide sequence ID" value="NZ_CP036274.1"/>
</dbReference>
<evidence type="ECO:0000313" key="8">
    <source>
        <dbReference type="Proteomes" id="UP000315017"/>
    </source>
</evidence>
<dbReference type="SUPFAM" id="SSF88946">
    <property type="entry name" value="Sigma2 domain of RNA polymerase sigma factors"/>
    <property type="match status" value="1"/>
</dbReference>
<evidence type="ECO:0000313" key="7">
    <source>
        <dbReference type="EMBL" id="QDU30787.1"/>
    </source>
</evidence>